<dbReference type="GO" id="GO:0003677">
    <property type="term" value="F:DNA binding"/>
    <property type="evidence" value="ECO:0007669"/>
    <property type="project" value="InterPro"/>
</dbReference>
<evidence type="ECO:0000313" key="10">
    <source>
        <dbReference type="EMBL" id="ERM99420.1"/>
    </source>
</evidence>
<evidence type="ECO:0000256" key="4">
    <source>
        <dbReference type="ARBA" id="ARBA00022833"/>
    </source>
</evidence>
<keyword evidence="2 7" id="KW-0808">Transferase</keyword>
<dbReference type="EMBL" id="KI395019">
    <property type="protein sequence ID" value="ERM99420.1"/>
    <property type="molecule type" value="Genomic_DNA"/>
</dbReference>
<dbReference type="InterPro" id="IPR007081">
    <property type="entry name" value="RNA_pol_Rpb1_5"/>
</dbReference>
<keyword evidence="4" id="KW-0862">Zinc</keyword>
<feature type="compositionally biased region" description="Basic and acidic residues" evidence="8">
    <location>
        <begin position="1350"/>
        <end position="1359"/>
    </location>
</feature>
<dbReference type="HOGENOM" id="CLU_002449_2_0_1"/>
<dbReference type="InterPro" id="IPR042102">
    <property type="entry name" value="RNA_pol_Rpb1_3_sf"/>
</dbReference>
<feature type="domain" description="RNA polymerase N-terminal" evidence="9">
    <location>
        <begin position="215"/>
        <end position="514"/>
    </location>
</feature>
<dbReference type="GO" id="GO:0016604">
    <property type="term" value="C:nuclear body"/>
    <property type="evidence" value="ECO:0007669"/>
    <property type="project" value="EnsemblPlants"/>
</dbReference>
<dbReference type="GO" id="GO:0050832">
    <property type="term" value="P:defense response to fungus"/>
    <property type="evidence" value="ECO:0007669"/>
    <property type="project" value="EnsemblPlants"/>
</dbReference>
<comment type="function">
    <text evidence="7">DNA-dependent RNA polymerase catalyzes the transcription of DNA into RNA using the four ribonucleoside triphosphates as substrates.</text>
</comment>
<keyword evidence="11" id="KW-1185">Reference proteome</keyword>
<dbReference type="Pfam" id="PF00623">
    <property type="entry name" value="RNA_pol_Rpb1_2"/>
    <property type="match status" value="1"/>
</dbReference>
<evidence type="ECO:0000256" key="8">
    <source>
        <dbReference type="SAM" id="MobiDB-lite"/>
    </source>
</evidence>
<dbReference type="PANTHER" id="PTHR19376">
    <property type="entry name" value="DNA-DIRECTED RNA POLYMERASE"/>
    <property type="match status" value="1"/>
</dbReference>
<dbReference type="OMA" id="WGSQQKS"/>
<dbReference type="Pfam" id="PF11523">
    <property type="entry name" value="DUF3223"/>
    <property type="match status" value="1"/>
</dbReference>
<dbReference type="InterPro" id="IPR000722">
    <property type="entry name" value="RNA_pol_asu"/>
</dbReference>
<evidence type="ECO:0000256" key="7">
    <source>
        <dbReference type="RuleBase" id="RU004279"/>
    </source>
</evidence>
<dbReference type="Pfam" id="PF04998">
    <property type="entry name" value="RNA_pol_Rpb1_5"/>
    <property type="match status" value="1"/>
</dbReference>
<dbReference type="GO" id="GO:0006351">
    <property type="term" value="P:DNA-templated transcription"/>
    <property type="evidence" value="ECO:0000318"/>
    <property type="project" value="GO_Central"/>
</dbReference>
<evidence type="ECO:0000256" key="6">
    <source>
        <dbReference type="ARBA" id="ARBA00048552"/>
    </source>
</evidence>
<keyword evidence="1 7" id="KW-0240">DNA-directed RNA polymerase</keyword>
<dbReference type="Gene3D" id="1.10.274.100">
    <property type="entry name" value="RNA polymerase Rpb1, domain 3"/>
    <property type="match status" value="1"/>
</dbReference>
<dbReference type="GO" id="GO:0035194">
    <property type="term" value="P:regulatory ncRNA-mediated post-transcriptional gene silencing"/>
    <property type="evidence" value="ECO:0007669"/>
    <property type="project" value="EnsemblPlants"/>
</dbReference>
<dbReference type="EC" id="2.7.7.6" evidence="7"/>
<name>W1NVX7_AMBTC</name>
<dbReference type="InterPro" id="IPR044893">
    <property type="entry name" value="RNA_pol_Rpb1_clamp_domain"/>
</dbReference>
<dbReference type="Gene3D" id="2.40.40.20">
    <property type="match status" value="1"/>
</dbReference>
<dbReference type="Gene3D" id="3.30.1490.180">
    <property type="entry name" value="RNA polymerase ii"/>
    <property type="match status" value="1"/>
</dbReference>
<dbReference type="Pfam" id="PF04997">
    <property type="entry name" value="RNA_pol_Rpb1_1"/>
    <property type="match status" value="1"/>
</dbReference>
<accession>W1NVX7</accession>
<feature type="compositionally biased region" description="Basic and acidic residues" evidence="8">
    <location>
        <begin position="1412"/>
        <end position="1427"/>
    </location>
</feature>
<dbReference type="GO" id="GO:0000419">
    <property type="term" value="C:RNA polymerase V complex"/>
    <property type="evidence" value="ECO:0007669"/>
    <property type="project" value="EnsemblPlants"/>
</dbReference>
<feature type="compositionally biased region" description="Polar residues" evidence="8">
    <location>
        <begin position="1482"/>
        <end position="1493"/>
    </location>
</feature>
<comment type="catalytic activity">
    <reaction evidence="6 7">
        <text>RNA(n) + a ribonucleoside 5'-triphosphate = RNA(n+1) + diphosphate</text>
        <dbReference type="Rhea" id="RHEA:21248"/>
        <dbReference type="Rhea" id="RHEA-COMP:14527"/>
        <dbReference type="Rhea" id="RHEA-COMP:17342"/>
        <dbReference type="ChEBI" id="CHEBI:33019"/>
        <dbReference type="ChEBI" id="CHEBI:61557"/>
        <dbReference type="ChEBI" id="CHEBI:140395"/>
        <dbReference type="EC" id="2.7.7.6"/>
    </reaction>
</comment>
<evidence type="ECO:0000256" key="1">
    <source>
        <dbReference type="ARBA" id="ARBA00022478"/>
    </source>
</evidence>
<dbReference type="Pfam" id="PF04983">
    <property type="entry name" value="RNA_pol_Rpb1_3"/>
    <property type="match status" value="1"/>
</dbReference>
<sequence length="1916" mass="212397">MEDNVLQSSFADAKLVGITFCLASSNEIRTSSVNECPISHSSQLLNPFLGLPVESGRCDSCGSSDIGECEGHFGYIQLPQPIYHPSHISEVRRILSLVCLNCLKPRKKKAKFNLDMESSKFLDASKKSCLYCEVYPPISVKEIKKTDGAYSLELKLPSRREIPPGFWKFLDKYGYHYGDSSLCRPLLAYEARQILKNLPERTVRWLAEKGSFPQSGLIIDRVAVPPNCLCIPDFPQGKSSFSSSPAIASLKKLLVKADIITKSRSGIANFESHEIEANDLQSTCSRYFLSRSSAKESGNFLRKVGVPKVVNESSARLWLEKMRTFFISKGSGFSSRSVITGDAYMGINQIGLPLEIARKITFEEKVTSMNKDRLQSLLDRGLCLTFKDGQTTYVLRDSSKGSKSLKIGNVINRRIVDGDIVFINRPPSTHKHSIQAFSVYVHEDSTIKINPLICEPFGADFDGDCIHIFYPQSLAARAEAIELFSVEQQLLSSHSGSLNVKFMHDSLLSAKLVFKTYFVNRATVQQLSMWTLPSFIEPAIVKARDGPLWTVLQLLQSGLPSSFDCSGPRYLISHSEILEMQPTRDQLPPLLTEILNSIVLMKGPKEALKVFNSLQPLFMEILFMEGYSIGLGDFNVPKPIMDHIKSKIKSISPLLKHMRSTDNELIESQVAKSLDDAKLPIVKFILKSSSLGGLIDSSSSQAVNKVVEQIGFLGLQLFSRGKYYTKDLVDDLISFIQSKHVAKGFDYPTESFGLIKSCLFHGLNPYEELVYSVSVREGSVRSSKGLSEPGILFKHLMAVLRDVVICYDGTVRNVCSNLLVQFEYGGNRKTVDVSASAGEPVGILAATAVSNPAYAAVLSSSQSNTSSWNLMKEILFCKQNSSEELDDRRVVVYLQDCHCGKKYCKENMACMVQRHLKGVPLKDFTAEFFVVYDNQIPTTSEIRQIEANLVGHIHLDKMQLSGLNVTVQDILLKVTNDIRKKNSPFRGHSKKLRFSSSEECRVGQASDGNWSSVPCLQFKYHDRVLCGDDTGKVLHLFVNTIYPRLLEMIVQGDSRVNMVNIIWIDPDAPSWVRKPCKKERGEIALEVVIDKNVVKQRGDAWRTFLDSCLPVMNLIDIKRSIPYGIKQIEEYLGISSAFDLTFQRLSKSLSKVAKGILREHLLLVADNMALTGKLVGFNTSGYKALFRSLKVPLPFTEATLYTPMKCFEKAAEGRNKDSLSGIVASCSWGKLVAVGTGTRFEVTWNNKQVEVPHEYSTDVYDFLHLVSTPGANEIDNSCLGMDVDNMNEDKFHAMSPEPLSAMDKPTFDGSPEVIDLDDDWPHGNGKFGKSSWDVAKSPARPSGGWGGWGVEEKSEDHQAATDNPNGWGGWGKGKSDKEKVEFSTVKSNGWEDGGDTSTKCGWEGAANSPPKSDGRLWGSEKENDGKDLLPTNNSNGWSVAKTPRNESFSTSGWEGAPKSPPKSEGWNWGSEKQNDDHEALPTDNSNGWGTSATKKPAEEGFSKSGWEGVAKSPKSDGLSWGEKQNDDKEGLPSNNSRGWESSFAKEPAKESFSKSGGEGATISTPNSDGWRWDSEKQNHDKEALPSNNSHGWGSSFDNKSAEKSFSKSGWEAAGESPRKSDGWGWGSAKENDDKHDLPTSNSNGWGGSVAPKQAEEDETAFALAKQNDWEARSNDFSKSPPISSGLENWGTEKQKKDTDAFVGSSVSSGWGGEKNKEGSNAFAGPSVLGRWGGKKQNDNKAKEMPYPPGFNFGSPDNAPVGKFKRDGPPPPRPFRKRMDIYTTEEEKILSEVEPLMLSGRRILHNTRYKDGDRLSQEDESYILENIFHYHPDKAQKMGDSVDFVKIDQHSLHPGSRCFHIVSVNGDCKDFSYKKCIENFIREKYPEEAASFNKKYFPEKHPPRGAEAPSPSAEAPS</sequence>
<organism evidence="10 11">
    <name type="scientific">Amborella trichopoda</name>
    <dbReference type="NCBI Taxonomy" id="13333"/>
    <lineage>
        <taxon>Eukaryota</taxon>
        <taxon>Viridiplantae</taxon>
        <taxon>Streptophyta</taxon>
        <taxon>Embryophyta</taxon>
        <taxon>Tracheophyta</taxon>
        <taxon>Spermatophyta</taxon>
        <taxon>Magnoliopsida</taxon>
        <taxon>Amborellales</taxon>
        <taxon>Amborellaceae</taxon>
        <taxon>Amborella</taxon>
    </lineage>
</organism>
<dbReference type="InterPro" id="IPR007080">
    <property type="entry name" value="RNA_pol_Rpb1_1"/>
</dbReference>
<evidence type="ECO:0000256" key="5">
    <source>
        <dbReference type="ARBA" id="ARBA00023163"/>
    </source>
</evidence>
<dbReference type="InterPro" id="IPR006592">
    <property type="entry name" value="RNA_pol_N"/>
</dbReference>
<evidence type="ECO:0000256" key="2">
    <source>
        <dbReference type="ARBA" id="ARBA00022679"/>
    </source>
</evidence>
<evidence type="ECO:0000313" key="11">
    <source>
        <dbReference type="Proteomes" id="UP000017836"/>
    </source>
</evidence>
<dbReference type="Gene3D" id="4.10.860.120">
    <property type="entry name" value="RNA polymerase II, clamp domain"/>
    <property type="match status" value="1"/>
</dbReference>
<gene>
    <name evidence="10" type="ORF">AMTR_s00131p00068700</name>
</gene>
<dbReference type="GO" id="GO:0003899">
    <property type="term" value="F:DNA-directed RNA polymerase activity"/>
    <property type="evidence" value="ECO:0007669"/>
    <property type="project" value="UniProtKB-EC"/>
</dbReference>
<feature type="compositionally biased region" description="Polar residues" evidence="8">
    <location>
        <begin position="1585"/>
        <end position="1598"/>
    </location>
</feature>
<dbReference type="OrthoDB" id="1926397at2759"/>
<dbReference type="Proteomes" id="UP000017836">
    <property type="component" value="Unassembled WGS sequence"/>
</dbReference>
<dbReference type="GO" id="GO:0005730">
    <property type="term" value="C:nucleolus"/>
    <property type="evidence" value="ECO:0007669"/>
    <property type="project" value="EnsemblPlants"/>
</dbReference>
<feature type="compositionally biased region" description="Low complexity" evidence="8">
    <location>
        <begin position="1905"/>
        <end position="1916"/>
    </location>
</feature>
<dbReference type="SUPFAM" id="SSF64484">
    <property type="entry name" value="beta and beta-prime subunits of DNA dependent RNA-polymerase"/>
    <property type="match status" value="1"/>
</dbReference>
<reference evidence="11" key="1">
    <citation type="journal article" date="2013" name="Science">
        <title>The Amborella genome and the evolution of flowering plants.</title>
        <authorList>
            <consortium name="Amborella Genome Project"/>
        </authorList>
    </citation>
    <scope>NUCLEOTIDE SEQUENCE [LARGE SCALE GENOMIC DNA]</scope>
</reference>
<dbReference type="PANTHER" id="PTHR19376:SF51">
    <property type="entry name" value="DNA-DIRECTED RNA POLYMERASE V SUBUNIT 1"/>
    <property type="match status" value="1"/>
</dbReference>
<dbReference type="GO" id="GO:0000418">
    <property type="term" value="C:RNA polymerase IV complex"/>
    <property type="evidence" value="ECO:0000318"/>
    <property type="project" value="GO_Central"/>
</dbReference>
<feature type="region of interest" description="Disordered" evidence="8">
    <location>
        <begin position="1325"/>
        <end position="1776"/>
    </location>
</feature>
<proteinExistence type="inferred from homology"/>
<evidence type="ECO:0000256" key="3">
    <source>
        <dbReference type="ARBA" id="ARBA00022695"/>
    </source>
</evidence>
<protein>
    <recommendedName>
        <fullName evidence="7">DNA-directed RNA polymerase subunit</fullName>
        <ecNumber evidence="7">2.7.7.6</ecNumber>
    </recommendedName>
</protein>
<feature type="region of interest" description="Disordered" evidence="8">
    <location>
        <begin position="1895"/>
        <end position="1916"/>
    </location>
</feature>
<comment type="similarity">
    <text evidence="7">Belongs to the RNA polymerase beta' chain family.</text>
</comment>
<dbReference type="STRING" id="13333.W1NVX7"/>
<evidence type="ECO:0000259" key="9">
    <source>
        <dbReference type="SMART" id="SM00663"/>
    </source>
</evidence>
<dbReference type="eggNOG" id="KOG2992">
    <property type="taxonomic scope" value="Eukaryota"/>
</dbReference>
<dbReference type="Gene3D" id="3.10.450.40">
    <property type="match status" value="1"/>
</dbReference>
<dbReference type="InterPro" id="IPR007066">
    <property type="entry name" value="RNA_pol_Rpb1_3"/>
</dbReference>
<dbReference type="Gramene" id="ERM99420">
    <property type="protein sequence ID" value="ERM99420"/>
    <property type="gene ID" value="AMTR_s00131p00068700"/>
</dbReference>
<feature type="compositionally biased region" description="Polar residues" evidence="8">
    <location>
        <begin position="1676"/>
        <end position="1686"/>
    </location>
</feature>
<dbReference type="InterPro" id="IPR045867">
    <property type="entry name" value="DNA-dir_RpoC_beta_prime"/>
</dbReference>
<dbReference type="SMART" id="SM00663">
    <property type="entry name" value="RPOLA_N"/>
    <property type="match status" value="1"/>
</dbReference>
<keyword evidence="3 7" id="KW-0548">Nucleotidyltransferase</keyword>
<keyword evidence="5 7" id="KW-0804">Transcription</keyword>
<dbReference type="GO" id="GO:0030422">
    <property type="term" value="P:siRNA processing"/>
    <property type="evidence" value="ECO:0007669"/>
    <property type="project" value="EnsemblPlants"/>
</dbReference>
<feature type="compositionally biased region" description="Basic and acidic residues" evidence="8">
    <location>
        <begin position="1690"/>
        <end position="1699"/>
    </location>
</feature>
<feature type="compositionally biased region" description="Basic and acidic residues" evidence="8">
    <location>
        <begin position="1570"/>
        <end position="1583"/>
    </location>
</feature>
<dbReference type="eggNOG" id="KOG0260">
    <property type="taxonomic scope" value="Eukaryota"/>
</dbReference>